<evidence type="ECO:0000313" key="11">
    <source>
        <dbReference type="EMBL" id="KUG18180.1"/>
    </source>
</evidence>
<evidence type="ECO:0000256" key="2">
    <source>
        <dbReference type="ARBA" id="ARBA00005120"/>
    </source>
</evidence>
<dbReference type="Gene3D" id="3.20.20.70">
    <property type="entry name" value="Aldolase class I"/>
    <property type="match status" value="1"/>
</dbReference>
<dbReference type="AlphaFoldDB" id="A0A0W8FBA7"/>
<dbReference type="Pfam" id="PF00701">
    <property type="entry name" value="DHDPS"/>
    <property type="match status" value="1"/>
</dbReference>
<gene>
    <name evidence="11" type="ORF">ASZ90_012119</name>
</gene>
<dbReference type="SMART" id="SM01130">
    <property type="entry name" value="DHDPS"/>
    <property type="match status" value="1"/>
</dbReference>
<dbReference type="HAMAP" id="MF_00418">
    <property type="entry name" value="DapA"/>
    <property type="match status" value="1"/>
</dbReference>
<evidence type="ECO:0000256" key="7">
    <source>
        <dbReference type="ARBA" id="ARBA00023154"/>
    </source>
</evidence>
<keyword evidence="6" id="KW-0220">Diaminopimelate biosynthesis</keyword>
<keyword evidence="7" id="KW-0457">Lysine biosynthesis</keyword>
<dbReference type="PIRSF" id="PIRSF001365">
    <property type="entry name" value="DHDPS"/>
    <property type="match status" value="1"/>
</dbReference>
<comment type="pathway">
    <text evidence="2">Amino-acid biosynthesis; L-lysine biosynthesis via DAP pathway; (S)-tetrahydrodipicolinate from L-aspartate: step 3/4.</text>
</comment>
<dbReference type="SUPFAM" id="SSF51569">
    <property type="entry name" value="Aldolase"/>
    <property type="match status" value="1"/>
</dbReference>
<accession>A0A0W8FBA7</accession>
<name>A0A0W8FBA7_9ZZZZ</name>
<keyword evidence="5" id="KW-0028">Amino-acid biosynthesis</keyword>
<dbReference type="GO" id="GO:0008840">
    <property type="term" value="F:4-hydroxy-tetrahydrodipicolinate synthase activity"/>
    <property type="evidence" value="ECO:0007669"/>
    <property type="project" value="UniProtKB-EC"/>
</dbReference>
<dbReference type="NCBIfam" id="TIGR00674">
    <property type="entry name" value="dapA"/>
    <property type="match status" value="1"/>
</dbReference>
<dbReference type="EMBL" id="LNQE01001395">
    <property type="protein sequence ID" value="KUG18180.1"/>
    <property type="molecule type" value="Genomic_DNA"/>
</dbReference>
<evidence type="ECO:0000256" key="4">
    <source>
        <dbReference type="ARBA" id="ARBA00022490"/>
    </source>
</evidence>
<comment type="caution">
    <text evidence="11">The sequence shown here is derived from an EMBL/GenBank/DDBJ whole genome shotgun (WGS) entry which is preliminary data.</text>
</comment>
<dbReference type="UniPathway" id="UPA00034">
    <property type="reaction ID" value="UER00017"/>
</dbReference>
<dbReference type="GO" id="GO:0009089">
    <property type="term" value="P:lysine biosynthetic process via diaminopimelate"/>
    <property type="evidence" value="ECO:0007669"/>
    <property type="project" value="UniProtKB-UniPathway"/>
</dbReference>
<comment type="catalytic activity">
    <reaction evidence="10">
        <text>L-aspartate 4-semialdehyde + pyruvate = (2S,4S)-4-hydroxy-2,3,4,5-tetrahydrodipicolinate + H2O + H(+)</text>
        <dbReference type="Rhea" id="RHEA:34171"/>
        <dbReference type="ChEBI" id="CHEBI:15361"/>
        <dbReference type="ChEBI" id="CHEBI:15377"/>
        <dbReference type="ChEBI" id="CHEBI:15378"/>
        <dbReference type="ChEBI" id="CHEBI:67139"/>
        <dbReference type="ChEBI" id="CHEBI:537519"/>
        <dbReference type="EC" id="4.3.3.7"/>
    </reaction>
</comment>
<dbReference type="PRINTS" id="PR00146">
    <property type="entry name" value="DHPICSNTHASE"/>
</dbReference>
<dbReference type="CDD" id="cd00950">
    <property type="entry name" value="DHDPS"/>
    <property type="match status" value="1"/>
</dbReference>
<dbReference type="PANTHER" id="PTHR12128">
    <property type="entry name" value="DIHYDRODIPICOLINATE SYNTHASE"/>
    <property type="match status" value="1"/>
</dbReference>
<comment type="function">
    <text evidence="1">Catalyzes the condensation of (S)-aspartate-beta-semialdehyde [(S)-ASA] and pyruvate to 4-hydroxy-tetrahydrodipicolinate (HTPA).</text>
</comment>
<dbReference type="PANTHER" id="PTHR12128:SF66">
    <property type="entry name" value="4-HYDROXY-2-OXOGLUTARATE ALDOLASE, MITOCHONDRIAL"/>
    <property type="match status" value="1"/>
</dbReference>
<dbReference type="InterPro" id="IPR005263">
    <property type="entry name" value="DapA"/>
</dbReference>
<evidence type="ECO:0000256" key="1">
    <source>
        <dbReference type="ARBA" id="ARBA00003294"/>
    </source>
</evidence>
<dbReference type="EC" id="4.3.3.7" evidence="3"/>
<evidence type="ECO:0000256" key="3">
    <source>
        <dbReference type="ARBA" id="ARBA00012086"/>
    </source>
</evidence>
<proteinExistence type="inferred from homology"/>
<keyword evidence="4" id="KW-0963">Cytoplasm</keyword>
<evidence type="ECO:0000256" key="8">
    <source>
        <dbReference type="ARBA" id="ARBA00023239"/>
    </source>
</evidence>
<dbReference type="InterPro" id="IPR020625">
    <property type="entry name" value="Schiff_base-form_aldolases_AS"/>
</dbReference>
<keyword evidence="8 11" id="KW-0456">Lyase</keyword>
<protein>
    <recommendedName>
        <fullName evidence="3">4-hydroxy-tetrahydrodipicolinate synthase</fullName>
        <ecNumber evidence="3">4.3.3.7</ecNumber>
    </recommendedName>
</protein>
<evidence type="ECO:0000256" key="10">
    <source>
        <dbReference type="ARBA" id="ARBA00047836"/>
    </source>
</evidence>
<dbReference type="InterPro" id="IPR002220">
    <property type="entry name" value="DapA-like"/>
</dbReference>
<sequence>MMYSGVLPAIITPFHEDKSLDEEGLKRNVEYLSKTGISGMVPCGTTGEAATLTFEEHKRVIEIAVENSTVPVIAGTGSNNTREAVELTCHAAEAGAHAALLITPYYNKPNDRGMFEHFKTVAEKCDIPIVLYNVPKRTGIDLKPELVAKLSRIKNIVAIKEASGSLSQLSQIIEQTWGSDFSVLCGDDDLTLPAMALGAKGVISVVANVAPRKTVAMVDAMMKGDLEKARSLHYELAPLVRAMFLETNPIPVKTAHKYLGLAGGPLRLPLGEMAADKEKMLKELLVTLGERA</sequence>
<evidence type="ECO:0000256" key="5">
    <source>
        <dbReference type="ARBA" id="ARBA00022605"/>
    </source>
</evidence>
<reference evidence="11" key="1">
    <citation type="journal article" date="2015" name="Proc. Natl. Acad. Sci. U.S.A.">
        <title>Networks of energetic and metabolic interactions define dynamics in microbial communities.</title>
        <authorList>
            <person name="Embree M."/>
            <person name="Liu J.K."/>
            <person name="Al-Bassam M.M."/>
            <person name="Zengler K."/>
        </authorList>
    </citation>
    <scope>NUCLEOTIDE SEQUENCE</scope>
</reference>
<organism evidence="11">
    <name type="scientific">hydrocarbon metagenome</name>
    <dbReference type="NCBI Taxonomy" id="938273"/>
    <lineage>
        <taxon>unclassified sequences</taxon>
        <taxon>metagenomes</taxon>
        <taxon>ecological metagenomes</taxon>
    </lineage>
</organism>
<evidence type="ECO:0000256" key="6">
    <source>
        <dbReference type="ARBA" id="ARBA00022915"/>
    </source>
</evidence>
<keyword evidence="9" id="KW-0704">Schiff base</keyword>
<evidence type="ECO:0000256" key="9">
    <source>
        <dbReference type="ARBA" id="ARBA00023270"/>
    </source>
</evidence>
<dbReference type="GO" id="GO:0019877">
    <property type="term" value="P:diaminopimelate biosynthetic process"/>
    <property type="evidence" value="ECO:0007669"/>
    <property type="project" value="UniProtKB-KW"/>
</dbReference>
<dbReference type="PROSITE" id="PS00666">
    <property type="entry name" value="DHDPS_2"/>
    <property type="match status" value="1"/>
</dbReference>
<dbReference type="InterPro" id="IPR020624">
    <property type="entry name" value="Schiff_base-form_aldolases_CS"/>
</dbReference>
<dbReference type="InterPro" id="IPR013785">
    <property type="entry name" value="Aldolase_TIM"/>
</dbReference>
<dbReference type="PROSITE" id="PS00665">
    <property type="entry name" value="DHDPS_1"/>
    <property type="match status" value="1"/>
</dbReference>